<name>A0A1G7G8B1_9GAMM</name>
<comment type="similarity">
    <text evidence="1">Belongs to the short-chain dehydrogenases/reductases (SDR) family.</text>
</comment>
<keyword evidence="2" id="KW-0560">Oxidoreductase</keyword>
<reference evidence="3 4" key="1">
    <citation type="submission" date="2016-10" db="EMBL/GenBank/DDBJ databases">
        <authorList>
            <person name="de Groot N.N."/>
        </authorList>
    </citation>
    <scope>NUCLEOTIDE SEQUENCE [LARGE SCALE GENOMIC DNA]</scope>
    <source>
        <strain evidence="3 4">LMG 25475</strain>
    </source>
</reference>
<dbReference type="SUPFAM" id="SSF51735">
    <property type="entry name" value="NAD(P)-binding Rossmann-fold domains"/>
    <property type="match status" value="1"/>
</dbReference>
<dbReference type="OrthoDB" id="335726at2"/>
<dbReference type="PANTHER" id="PTHR44196">
    <property type="entry name" value="DEHYDROGENASE/REDUCTASE SDR FAMILY MEMBER 7B"/>
    <property type="match status" value="1"/>
</dbReference>
<evidence type="ECO:0000313" key="3">
    <source>
        <dbReference type="EMBL" id="SDE84360.1"/>
    </source>
</evidence>
<dbReference type="AlphaFoldDB" id="A0A1G7G8B1"/>
<dbReference type="Gene3D" id="3.40.50.720">
    <property type="entry name" value="NAD(P)-binding Rossmann-like Domain"/>
    <property type="match status" value="1"/>
</dbReference>
<dbReference type="STRING" id="640205.SAMN05216381_0069"/>
<dbReference type="InterPro" id="IPR036291">
    <property type="entry name" value="NAD(P)-bd_dom_sf"/>
</dbReference>
<evidence type="ECO:0000256" key="1">
    <source>
        <dbReference type="ARBA" id="ARBA00006484"/>
    </source>
</evidence>
<evidence type="ECO:0000256" key="2">
    <source>
        <dbReference type="ARBA" id="ARBA00023002"/>
    </source>
</evidence>
<gene>
    <name evidence="3" type="ORF">SAMN05216381_0069</name>
</gene>
<accession>A0A1G7G8B1</accession>
<dbReference type="GO" id="GO:0016020">
    <property type="term" value="C:membrane"/>
    <property type="evidence" value="ECO:0007669"/>
    <property type="project" value="TreeGrafter"/>
</dbReference>
<evidence type="ECO:0000313" key="4">
    <source>
        <dbReference type="Proteomes" id="UP000243378"/>
    </source>
</evidence>
<sequence>MSAFSKRIWLTGAAGALGQALAERLLRDGHCLALSACDGTSLQALAGRYPSRALILPGNLNDTLEITAISAHLAEQWGALDCMILNVDSASQVPDQADSLEPSVRSELFSASRCIIAALPLLRQAKSGHLVGIASPADPSMPSFTGDHGASDRALRYLLESLRVDLAHEGIAVTVVKPGVIGTAPRAKRAFFAPRHRSASQIANRIVSKLEARPLEIVCPARVNGALDVLRRLREALSRSKQT</sequence>
<organism evidence="3 4">
    <name type="scientific">Phytopseudomonas seleniipraecipitans</name>
    <dbReference type="NCBI Taxonomy" id="640205"/>
    <lineage>
        <taxon>Bacteria</taxon>
        <taxon>Pseudomonadati</taxon>
        <taxon>Pseudomonadota</taxon>
        <taxon>Gammaproteobacteria</taxon>
        <taxon>Pseudomonadales</taxon>
        <taxon>Pseudomonadaceae</taxon>
        <taxon>Phytopseudomonas</taxon>
    </lineage>
</organism>
<dbReference type="RefSeq" id="WP_092363392.1">
    <property type="nucleotide sequence ID" value="NZ_FNBM01000001.1"/>
</dbReference>
<dbReference type="Pfam" id="PF00106">
    <property type="entry name" value="adh_short"/>
    <property type="match status" value="1"/>
</dbReference>
<dbReference type="PRINTS" id="PR00081">
    <property type="entry name" value="GDHRDH"/>
</dbReference>
<protein>
    <submittedName>
        <fullName evidence="3">Short-chain dehydrogenase</fullName>
    </submittedName>
</protein>
<dbReference type="PANTHER" id="PTHR44196:SF1">
    <property type="entry name" value="DEHYDROGENASE_REDUCTASE SDR FAMILY MEMBER 7B"/>
    <property type="match status" value="1"/>
</dbReference>
<dbReference type="EMBL" id="FNBM01000001">
    <property type="protein sequence ID" value="SDE84360.1"/>
    <property type="molecule type" value="Genomic_DNA"/>
</dbReference>
<dbReference type="Proteomes" id="UP000243378">
    <property type="component" value="Unassembled WGS sequence"/>
</dbReference>
<proteinExistence type="inferred from homology"/>
<dbReference type="InterPro" id="IPR002347">
    <property type="entry name" value="SDR_fam"/>
</dbReference>
<dbReference type="GO" id="GO:0016491">
    <property type="term" value="F:oxidoreductase activity"/>
    <property type="evidence" value="ECO:0007669"/>
    <property type="project" value="UniProtKB-KW"/>
</dbReference>